<dbReference type="Pfam" id="PF08787">
    <property type="entry name" value="Alginate_lyase2"/>
    <property type="match status" value="1"/>
</dbReference>
<feature type="domain" description="Alginate lyase 2" evidence="2">
    <location>
        <begin position="41"/>
        <end position="254"/>
    </location>
</feature>
<gene>
    <name evidence="3" type="ORF">B0H63DRAFT_555130</name>
</gene>
<keyword evidence="1" id="KW-0732">Signal</keyword>
<evidence type="ECO:0000256" key="1">
    <source>
        <dbReference type="SAM" id="SignalP"/>
    </source>
</evidence>
<name>A0AAE0P5S8_9PEZI</name>
<dbReference type="SUPFAM" id="SSF49899">
    <property type="entry name" value="Concanavalin A-like lectins/glucanases"/>
    <property type="match status" value="1"/>
</dbReference>
<dbReference type="GO" id="GO:0016829">
    <property type="term" value="F:lyase activity"/>
    <property type="evidence" value="ECO:0007669"/>
    <property type="project" value="UniProtKB-KW"/>
</dbReference>
<sequence>MSPPKTPFHPFSVLLLAASLLSIPSTFAQTLNPSCAPGGNFDLSNFSLQLPIGQPGSPTTISPDKLAGCTGFQDKDHFFTNPDDGSLQMNVPGDTSTGCVTTKNSKHCRTELREQNPSSWNPNAPTNRLSANLTVVSAGGSTCIGQIHIDDAISHKPVAELFYDDKGHITVGMEQTREGGNEKTFDIGDVPLNQTFSYEIRYEGNVFSVVLNGGKPVEVTTFQLNAPKSYFKVGNYLQGKTPSTVRFFGIEVTHG</sequence>
<comment type="caution">
    <text evidence="3">The sequence shown here is derived from an EMBL/GenBank/DDBJ whole genome shotgun (WGS) entry which is preliminary data.</text>
</comment>
<evidence type="ECO:0000313" key="3">
    <source>
        <dbReference type="EMBL" id="KAK3393815.1"/>
    </source>
</evidence>
<dbReference type="InterPro" id="IPR013320">
    <property type="entry name" value="ConA-like_dom_sf"/>
</dbReference>
<evidence type="ECO:0000313" key="4">
    <source>
        <dbReference type="Proteomes" id="UP001285441"/>
    </source>
</evidence>
<dbReference type="InterPro" id="IPR014895">
    <property type="entry name" value="Alginate_lyase_2"/>
</dbReference>
<reference evidence="3" key="2">
    <citation type="submission" date="2023-06" db="EMBL/GenBank/DDBJ databases">
        <authorList>
            <consortium name="Lawrence Berkeley National Laboratory"/>
            <person name="Haridas S."/>
            <person name="Hensen N."/>
            <person name="Bonometti L."/>
            <person name="Westerberg I."/>
            <person name="Brannstrom I.O."/>
            <person name="Guillou S."/>
            <person name="Cros-Aarteil S."/>
            <person name="Calhoun S."/>
            <person name="Kuo A."/>
            <person name="Mondo S."/>
            <person name="Pangilinan J."/>
            <person name="Riley R."/>
            <person name="LaButti K."/>
            <person name="Andreopoulos B."/>
            <person name="Lipzen A."/>
            <person name="Chen C."/>
            <person name="Yanf M."/>
            <person name="Daum C."/>
            <person name="Ng V."/>
            <person name="Clum A."/>
            <person name="Steindorff A."/>
            <person name="Ohm R."/>
            <person name="Martin F."/>
            <person name="Silar P."/>
            <person name="Natvig D."/>
            <person name="Lalanne C."/>
            <person name="Gautier V."/>
            <person name="Ament-velasquez S.L."/>
            <person name="Kruys A."/>
            <person name="Hutchinson M.I."/>
            <person name="Powell A.J."/>
            <person name="Barry K."/>
            <person name="Miller A.N."/>
            <person name="Grigoriev I.V."/>
            <person name="Debuchy R."/>
            <person name="Gladieux P."/>
            <person name="Thoren M.H."/>
            <person name="Johannesson H."/>
        </authorList>
    </citation>
    <scope>NUCLEOTIDE SEQUENCE</scope>
    <source>
        <strain evidence="3">CBS 232.78</strain>
    </source>
</reference>
<proteinExistence type="predicted"/>
<organism evidence="3 4">
    <name type="scientific">Podospora didyma</name>
    <dbReference type="NCBI Taxonomy" id="330526"/>
    <lineage>
        <taxon>Eukaryota</taxon>
        <taxon>Fungi</taxon>
        <taxon>Dikarya</taxon>
        <taxon>Ascomycota</taxon>
        <taxon>Pezizomycotina</taxon>
        <taxon>Sordariomycetes</taxon>
        <taxon>Sordariomycetidae</taxon>
        <taxon>Sordariales</taxon>
        <taxon>Podosporaceae</taxon>
        <taxon>Podospora</taxon>
    </lineage>
</organism>
<dbReference type="AlphaFoldDB" id="A0AAE0P5S8"/>
<keyword evidence="4" id="KW-1185">Reference proteome</keyword>
<dbReference type="Gene3D" id="2.60.120.200">
    <property type="match status" value="1"/>
</dbReference>
<keyword evidence="3" id="KW-0456">Lyase</keyword>
<reference evidence="3" key="1">
    <citation type="journal article" date="2023" name="Mol. Phylogenet. Evol.">
        <title>Genome-scale phylogeny and comparative genomics of the fungal order Sordariales.</title>
        <authorList>
            <person name="Hensen N."/>
            <person name="Bonometti L."/>
            <person name="Westerberg I."/>
            <person name="Brannstrom I.O."/>
            <person name="Guillou S."/>
            <person name="Cros-Aarteil S."/>
            <person name="Calhoun S."/>
            <person name="Haridas S."/>
            <person name="Kuo A."/>
            <person name="Mondo S."/>
            <person name="Pangilinan J."/>
            <person name="Riley R."/>
            <person name="LaButti K."/>
            <person name="Andreopoulos B."/>
            <person name="Lipzen A."/>
            <person name="Chen C."/>
            <person name="Yan M."/>
            <person name="Daum C."/>
            <person name="Ng V."/>
            <person name="Clum A."/>
            <person name="Steindorff A."/>
            <person name="Ohm R.A."/>
            <person name="Martin F."/>
            <person name="Silar P."/>
            <person name="Natvig D.O."/>
            <person name="Lalanne C."/>
            <person name="Gautier V."/>
            <person name="Ament-Velasquez S.L."/>
            <person name="Kruys A."/>
            <person name="Hutchinson M.I."/>
            <person name="Powell A.J."/>
            <person name="Barry K."/>
            <person name="Miller A.N."/>
            <person name="Grigoriev I.V."/>
            <person name="Debuchy R."/>
            <person name="Gladieux P."/>
            <person name="Hiltunen Thoren M."/>
            <person name="Johannesson H."/>
        </authorList>
    </citation>
    <scope>NUCLEOTIDE SEQUENCE</scope>
    <source>
        <strain evidence="3">CBS 232.78</strain>
    </source>
</reference>
<evidence type="ECO:0000259" key="2">
    <source>
        <dbReference type="Pfam" id="PF08787"/>
    </source>
</evidence>
<feature type="chain" id="PRO_5042213726" evidence="1">
    <location>
        <begin position="29"/>
        <end position="255"/>
    </location>
</feature>
<accession>A0AAE0P5S8</accession>
<dbReference type="Proteomes" id="UP001285441">
    <property type="component" value="Unassembled WGS sequence"/>
</dbReference>
<dbReference type="EMBL" id="JAULSW010000001">
    <property type="protein sequence ID" value="KAK3393815.1"/>
    <property type="molecule type" value="Genomic_DNA"/>
</dbReference>
<feature type="signal peptide" evidence="1">
    <location>
        <begin position="1"/>
        <end position="28"/>
    </location>
</feature>
<protein>
    <submittedName>
        <fullName evidence="3">Polysaccharide lyase family 7 protein</fullName>
    </submittedName>
</protein>